<evidence type="ECO:0000313" key="3">
    <source>
        <dbReference type="EMBL" id="PXX49869.1"/>
    </source>
</evidence>
<evidence type="ECO:0000256" key="1">
    <source>
        <dbReference type="SAM" id="MobiDB-lite"/>
    </source>
</evidence>
<feature type="chain" id="PRO_5016316989" evidence="2">
    <location>
        <begin position="21"/>
        <end position="108"/>
    </location>
</feature>
<keyword evidence="4" id="KW-1185">Reference proteome</keyword>
<keyword evidence="2" id="KW-0732">Signal</keyword>
<organism evidence="3 4">
    <name type="scientific">Aquitalea magnusonii</name>
    <dbReference type="NCBI Taxonomy" id="332411"/>
    <lineage>
        <taxon>Bacteria</taxon>
        <taxon>Pseudomonadati</taxon>
        <taxon>Pseudomonadota</taxon>
        <taxon>Betaproteobacteria</taxon>
        <taxon>Neisseriales</taxon>
        <taxon>Chromobacteriaceae</taxon>
        <taxon>Aquitalea</taxon>
    </lineage>
</organism>
<gene>
    <name evidence="3" type="ORF">DFR38_10343</name>
</gene>
<comment type="caution">
    <text evidence="3">The sequence shown here is derived from an EMBL/GenBank/DDBJ whole genome shotgun (WGS) entry which is preliminary data.</text>
</comment>
<protein>
    <submittedName>
        <fullName evidence="3">Uncharacterized protein</fullName>
    </submittedName>
</protein>
<sequence length="108" mass="11764">MIKKFACVLWLATMALPALAQTVDEQLLAAQMAYQQANNLQEQAQARLTQAQAAKQQADQRLADAQMAAQRAAEELSAATAANTAASEQLQQHTRQLQEAWQRKEAGG</sequence>
<name>A0A318JH16_9NEIS</name>
<evidence type="ECO:0000256" key="2">
    <source>
        <dbReference type="SAM" id="SignalP"/>
    </source>
</evidence>
<dbReference type="RefSeq" id="WP_059285435.1">
    <property type="nucleotide sequence ID" value="NZ_LNQU01000026.1"/>
</dbReference>
<proteinExistence type="predicted"/>
<evidence type="ECO:0000313" key="4">
    <source>
        <dbReference type="Proteomes" id="UP000248395"/>
    </source>
</evidence>
<accession>A0A318JH16</accession>
<dbReference type="AlphaFoldDB" id="A0A318JH16"/>
<dbReference type="Proteomes" id="UP000248395">
    <property type="component" value="Unassembled WGS sequence"/>
</dbReference>
<dbReference type="EMBL" id="QJKC01000003">
    <property type="protein sequence ID" value="PXX49869.1"/>
    <property type="molecule type" value="Genomic_DNA"/>
</dbReference>
<feature type="signal peptide" evidence="2">
    <location>
        <begin position="1"/>
        <end position="20"/>
    </location>
</feature>
<reference evidence="3 4" key="1">
    <citation type="submission" date="2018-05" db="EMBL/GenBank/DDBJ databases">
        <title>Genomic Encyclopedia of Type Strains, Phase IV (KMG-IV): sequencing the most valuable type-strain genomes for metagenomic binning, comparative biology and taxonomic classification.</title>
        <authorList>
            <person name="Goeker M."/>
        </authorList>
    </citation>
    <scope>NUCLEOTIDE SEQUENCE [LARGE SCALE GENOMIC DNA]</scope>
    <source>
        <strain evidence="3 4">DSM 25134</strain>
    </source>
</reference>
<feature type="compositionally biased region" description="Low complexity" evidence="1">
    <location>
        <begin position="76"/>
        <end position="90"/>
    </location>
</feature>
<feature type="region of interest" description="Disordered" evidence="1">
    <location>
        <begin position="76"/>
        <end position="108"/>
    </location>
</feature>